<dbReference type="RefSeq" id="WP_149090703.1">
    <property type="nucleotide sequence ID" value="NZ_VKKY01000002.1"/>
</dbReference>
<dbReference type="OrthoDB" id="8410554at2"/>
<dbReference type="Proteomes" id="UP000324133">
    <property type="component" value="Unassembled WGS sequence"/>
</dbReference>
<accession>A0A5B6TEH8</accession>
<protein>
    <submittedName>
        <fullName evidence="1">Uncharacterized protein</fullName>
    </submittedName>
</protein>
<dbReference type="EMBL" id="VKKY01000002">
    <property type="protein sequence ID" value="KAA3437640.1"/>
    <property type="molecule type" value="Genomic_DNA"/>
</dbReference>
<evidence type="ECO:0000313" key="2">
    <source>
        <dbReference type="Proteomes" id="UP000324133"/>
    </source>
</evidence>
<reference evidence="1 2" key="1">
    <citation type="submission" date="2019-07" db="EMBL/GenBank/DDBJ databases">
        <title>Rufibacter sp. nov., isolated from lake sediment.</title>
        <authorList>
            <person name="Qu J.-H."/>
        </authorList>
    </citation>
    <scope>NUCLEOTIDE SEQUENCE [LARGE SCALE GENOMIC DNA]</scope>
    <source>
        <strain evidence="1 2">NBS58-1</strain>
    </source>
</reference>
<evidence type="ECO:0000313" key="1">
    <source>
        <dbReference type="EMBL" id="KAA3437640.1"/>
    </source>
</evidence>
<keyword evidence="2" id="KW-1185">Reference proteome</keyword>
<comment type="caution">
    <text evidence="1">The sequence shown here is derived from an EMBL/GenBank/DDBJ whole genome shotgun (WGS) entry which is preliminary data.</text>
</comment>
<proteinExistence type="predicted"/>
<dbReference type="AlphaFoldDB" id="A0A5B6TEH8"/>
<name>A0A5B6TEH8_9BACT</name>
<gene>
    <name evidence="1" type="ORF">FOA19_10040</name>
</gene>
<organism evidence="1 2">
    <name type="scientific">Rufibacter hautae</name>
    <dbReference type="NCBI Taxonomy" id="2595005"/>
    <lineage>
        <taxon>Bacteria</taxon>
        <taxon>Pseudomonadati</taxon>
        <taxon>Bacteroidota</taxon>
        <taxon>Cytophagia</taxon>
        <taxon>Cytophagales</taxon>
        <taxon>Hymenobacteraceae</taxon>
        <taxon>Rufibacter</taxon>
    </lineage>
</organism>
<sequence length="152" mass="18105">MDELTSIREILARLEKLLYGFNYECYFQFELLVETTDLTTARHKLNSTYDLTWQKDQGITPISHNEFKEDINDKLNYRGHEGAGVSLSEEQEKLFQQEVSNLWTLIERKFNPNKTDIFIHPEIYTWIFWGFCFLIVSNEEDRVYLFEGLSSD</sequence>